<evidence type="ECO:0000313" key="3">
    <source>
        <dbReference type="EMBL" id="MBU3844104.1"/>
    </source>
</evidence>
<organism evidence="3 4">
    <name type="scientific">Candidatus Anaerobiospirillum pullicola</name>
    <dbReference type="NCBI Taxonomy" id="2838451"/>
    <lineage>
        <taxon>Bacteria</taxon>
        <taxon>Pseudomonadati</taxon>
        <taxon>Pseudomonadota</taxon>
        <taxon>Gammaproteobacteria</taxon>
        <taxon>Aeromonadales</taxon>
        <taxon>Succinivibrionaceae</taxon>
        <taxon>Anaerobiospirillum</taxon>
    </lineage>
</organism>
<dbReference type="GO" id="GO:0003677">
    <property type="term" value="F:DNA binding"/>
    <property type="evidence" value="ECO:0007669"/>
    <property type="project" value="UniProtKB-KW"/>
</dbReference>
<accession>A0A948TFT9</accession>
<reference evidence="3" key="1">
    <citation type="journal article" date="2021" name="PeerJ">
        <title>Extensive microbial diversity within the chicken gut microbiome revealed by metagenomics and culture.</title>
        <authorList>
            <person name="Gilroy R."/>
            <person name="Ravi A."/>
            <person name="Getino M."/>
            <person name="Pursley I."/>
            <person name="Horton D.L."/>
            <person name="Alikhan N.F."/>
            <person name="Baker D."/>
            <person name="Gharbi K."/>
            <person name="Hall N."/>
            <person name="Watson M."/>
            <person name="Adriaenssens E.M."/>
            <person name="Foster-Nyarko E."/>
            <person name="Jarju S."/>
            <person name="Secka A."/>
            <person name="Antonio M."/>
            <person name="Oren A."/>
            <person name="Chaudhuri R.R."/>
            <person name="La Ragione R."/>
            <person name="Hildebrand F."/>
            <person name="Pallen M.J."/>
        </authorList>
    </citation>
    <scope>NUCLEOTIDE SEQUENCE</scope>
    <source>
        <strain evidence="3">378</strain>
    </source>
</reference>
<dbReference type="InterPro" id="IPR010095">
    <property type="entry name" value="Cas12f1-like_TNB"/>
</dbReference>
<evidence type="ECO:0000259" key="2">
    <source>
        <dbReference type="Pfam" id="PF07282"/>
    </source>
</evidence>
<dbReference type="AlphaFoldDB" id="A0A948TFT9"/>
<proteinExistence type="predicted"/>
<dbReference type="Pfam" id="PF07282">
    <property type="entry name" value="Cas12f1-like_TNB"/>
    <property type="match status" value="1"/>
</dbReference>
<name>A0A948TFT9_9GAMM</name>
<feature type="domain" description="Cas12f1-like TNB" evidence="2">
    <location>
        <begin position="12"/>
        <end position="35"/>
    </location>
</feature>
<dbReference type="Proteomes" id="UP000733611">
    <property type="component" value="Unassembled WGS sequence"/>
</dbReference>
<evidence type="ECO:0000313" key="4">
    <source>
        <dbReference type="Proteomes" id="UP000733611"/>
    </source>
</evidence>
<reference evidence="3" key="2">
    <citation type="submission" date="2021-04" db="EMBL/GenBank/DDBJ databases">
        <authorList>
            <person name="Gilroy R."/>
        </authorList>
    </citation>
    <scope>NUCLEOTIDE SEQUENCE</scope>
    <source>
        <strain evidence="3">378</strain>
    </source>
</reference>
<sequence>MNGPLAVKDLSVQSWTCSKCGTYHESRDYNAALNIAEAAKNMLNR</sequence>
<dbReference type="EMBL" id="JAHLFE010000088">
    <property type="protein sequence ID" value="MBU3844104.1"/>
    <property type="molecule type" value="Genomic_DNA"/>
</dbReference>
<protein>
    <submittedName>
        <fullName evidence="3">Transposase</fullName>
    </submittedName>
</protein>
<keyword evidence="1" id="KW-0238">DNA-binding</keyword>
<evidence type="ECO:0000256" key="1">
    <source>
        <dbReference type="ARBA" id="ARBA00023125"/>
    </source>
</evidence>
<gene>
    <name evidence="3" type="ORF">H9847_04425</name>
</gene>
<comment type="caution">
    <text evidence="3">The sequence shown here is derived from an EMBL/GenBank/DDBJ whole genome shotgun (WGS) entry which is preliminary data.</text>
</comment>